<gene>
    <name evidence="1" type="ORF">TH53_12775</name>
</gene>
<dbReference type="OrthoDB" id="767565at2"/>
<evidence type="ECO:0000313" key="2">
    <source>
        <dbReference type="Proteomes" id="UP000032049"/>
    </source>
</evidence>
<accession>A0A0D0GKT7</accession>
<dbReference type="EMBL" id="JXRA01000054">
    <property type="protein sequence ID" value="KIO76790.1"/>
    <property type="molecule type" value="Genomic_DNA"/>
</dbReference>
<organism evidence="1 2">
    <name type="scientific">Pedobacter lusitanus</name>
    <dbReference type="NCBI Taxonomy" id="1503925"/>
    <lineage>
        <taxon>Bacteria</taxon>
        <taxon>Pseudomonadati</taxon>
        <taxon>Bacteroidota</taxon>
        <taxon>Sphingobacteriia</taxon>
        <taxon>Sphingobacteriales</taxon>
        <taxon>Sphingobacteriaceae</taxon>
        <taxon>Pedobacter</taxon>
    </lineage>
</organism>
<name>A0A0D0GKT7_9SPHI</name>
<dbReference type="AlphaFoldDB" id="A0A0D0GKT7"/>
<protein>
    <submittedName>
        <fullName evidence="1">Uncharacterized protein</fullName>
    </submittedName>
</protein>
<evidence type="ECO:0000313" key="1">
    <source>
        <dbReference type="EMBL" id="KIO76790.1"/>
    </source>
</evidence>
<keyword evidence="2" id="KW-1185">Reference proteome</keyword>
<reference evidence="1 2" key="1">
    <citation type="submission" date="2015-01" db="EMBL/GenBank/DDBJ databases">
        <title>Draft genome sequence of Pedobacter sp. NL19 isolated from sludge of an effluent treatment pond in an abandoned uranium mine.</title>
        <authorList>
            <person name="Santos T."/>
            <person name="Caetano T."/>
            <person name="Covas C."/>
            <person name="Cruz A."/>
            <person name="Mendo S."/>
        </authorList>
    </citation>
    <scope>NUCLEOTIDE SEQUENCE [LARGE SCALE GENOMIC DNA]</scope>
    <source>
        <strain evidence="1 2">NL19</strain>
    </source>
</reference>
<dbReference type="RefSeq" id="WP_041882535.1">
    <property type="nucleotide sequence ID" value="NZ_CP157278.1"/>
</dbReference>
<comment type="caution">
    <text evidence="1">The sequence shown here is derived from an EMBL/GenBank/DDBJ whole genome shotgun (WGS) entry which is preliminary data.</text>
</comment>
<sequence>MTFDNRKSFLELRIIWKDDDMFELKVTASNIDFSGTTQIYDQSEDISRFASTLTDFPKGDKTLFHEAGGKDSYAYFSMKYYPIGRSGLVGVEIKLESNVATEFRQEEKNKLKLEIIVEPSAIDNFQKELVHLAKTEEGCAILYGNDNRIDN</sequence>
<dbReference type="Proteomes" id="UP000032049">
    <property type="component" value="Unassembled WGS sequence"/>
</dbReference>
<proteinExistence type="predicted"/>